<evidence type="ECO:0000259" key="6">
    <source>
        <dbReference type="PROSITE" id="PS50026"/>
    </source>
</evidence>
<feature type="domain" description="EGF-like" evidence="6">
    <location>
        <begin position="547"/>
        <end position="586"/>
    </location>
</feature>
<keyword evidence="4" id="KW-0472">Membrane</keyword>
<evidence type="ECO:0000256" key="3">
    <source>
        <dbReference type="PROSITE-ProRule" id="PRU00076"/>
    </source>
</evidence>
<feature type="domain" description="Cadherin" evidence="7">
    <location>
        <begin position="146"/>
        <end position="259"/>
    </location>
</feature>
<evidence type="ECO:0008006" key="10">
    <source>
        <dbReference type="Google" id="ProtNLM"/>
    </source>
</evidence>
<dbReference type="Pfam" id="PF00054">
    <property type="entry name" value="Laminin_G_1"/>
    <property type="match status" value="1"/>
</dbReference>
<evidence type="ECO:0000256" key="2">
    <source>
        <dbReference type="PROSITE-ProRule" id="PRU00043"/>
    </source>
</evidence>
<keyword evidence="2" id="KW-0106">Calcium</keyword>
<dbReference type="PROSITE" id="PS50268">
    <property type="entry name" value="CADHERIN_2"/>
    <property type="match status" value="1"/>
</dbReference>
<keyword evidence="3" id="KW-0245">EGF-like domain</keyword>
<protein>
    <recommendedName>
        <fullName evidence="10">EGF-like domain-containing protein</fullName>
    </recommendedName>
</protein>
<dbReference type="PROSITE" id="PS50026">
    <property type="entry name" value="EGF_3"/>
    <property type="match status" value="2"/>
</dbReference>
<dbReference type="Gene3D" id="2.60.40.60">
    <property type="entry name" value="Cadherins"/>
    <property type="match status" value="1"/>
</dbReference>
<reference evidence="8 9" key="1">
    <citation type="submission" date="2018-10" db="EMBL/GenBank/DDBJ databases">
        <authorList>
            <consortium name="Pathogen Informatics"/>
        </authorList>
    </citation>
    <scope>NUCLEOTIDE SEQUENCE [LARGE SCALE GENOMIC DNA]</scope>
</reference>
<feature type="domain" description="EGF-like" evidence="6">
    <location>
        <begin position="1048"/>
        <end position="1086"/>
    </location>
</feature>
<dbReference type="Proteomes" id="UP000267029">
    <property type="component" value="Unassembled WGS sequence"/>
</dbReference>
<dbReference type="Gene3D" id="2.10.25.10">
    <property type="entry name" value="Laminin"/>
    <property type="match status" value="2"/>
</dbReference>
<evidence type="ECO:0000259" key="5">
    <source>
        <dbReference type="PROSITE" id="PS50025"/>
    </source>
</evidence>
<dbReference type="EMBL" id="UXSR01005925">
    <property type="protein sequence ID" value="VDD83997.1"/>
    <property type="molecule type" value="Genomic_DNA"/>
</dbReference>
<gene>
    <name evidence="8" type="ORF">MCOS_LOCUS10000</name>
</gene>
<dbReference type="CDD" id="cd00054">
    <property type="entry name" value="EGF_CA"/>
    <property type="match status" value="2"/>
</dbReference>
<dbReference type="GO" id="GO:0005509">
    <property type="term" value="F:calcium ion binding"/>
    <property type="evidence" value="ECO:0007669"/>
    <property type="project" value="UniProtKB-UniRule"/>
</dbReference>
<feature type="disulfide bond" evidence="3">
    <location>
        <begin position="1076"/>
        <end position="1085"/>
    </location>
</feature>
<proteinExistence type="predicted"/>
<dbReference type="PANTHER" id="PTHR15036:SF85">
    <property type="entry name" value="SP2353, ISOFORM A"/>
    <property type="match status" value="1"/>
</dbReference>
<feature type="disulfide bond" evidence="3">
    <location>
        <begin position="557"/>
        <end position="574"/>
    </location>
</feature>
<dbReference type="PROSITE" id="PS50025">
    <property type="entry name" value="LAM_G_DOMAIN"/>
    <property type="match status" value="1"/>
</dbReference>
<dbReference type="Pfam" id="PF02210">
    <property type="entry name" value="Laminin_G_2"/>
    <property type="match status" value="1"/>
</dbReference>
<dbReference type="InterPro" id="IPR013320">
    <property type="entry name" value="ConA-like_dom_sf"/>
</dbReference>
<evidence type="ECO:0000313" key="9">
    <source>
        <dbReference type="Proteomes" id="UP000267029"/>
    </source>
</evidence>
<evidence type="ECO:0000256" key="4">
    <source>
        <dbReference type="SAM" id="Phobius"/>
    </source>
</evidence>
<feature type="transmembrane region" description="Helical" evidence="4">
    <location>
        <begin position="1094"/>
        <end position="1119"/>
    </location>
</feature>
<dbReference type="GO" id="GO:0016020">
    <property type="term" value="C:membrane"/>
    <property type="evidence" value="ECO:0007669"/>
    <property type="project" value="UniProtKB-SubCell"/>
</dbReference>
<dbReference type="SUPFAM" id="SSF49899">
    <property type="entry name" value="Concanavalin A-like lectins/glucanases"/>
    <property type="match status" value="2"/>
</dbReference>
<keyword evidence="9" id="KW-1185">Reference proteome</keyword>
<keyword evidence="4" id="KW-0812">Transmembrane</keyword>
<accession>A0A158QWD7</accession>
<keyword evidence="1 3" id="KW-1015">Disulfide bond</keyword>
<dbReference type="InterPro" id="IPR002126">
    <property type="entry name" value="Cadherin-like_dom"/>
</dbReference>
<dbReference type="PROSITE" id="PS01186">
    <property type="entry name" value="EGF_2"/>
    <property type="match status" value="2"/>
</dbReference>
<dbReference type="GO" id="GO:0007156">
    <property type="term" value="P:homophilic cell adhesion via plasma membrane adhesion molecules"/>
    <property type="evidence" value="ECO:0007669"/>
    <property type="project" value="InterPro"/>
</dbReference>
<dbReference type="InterPro" id="IPR001791">
    <property type="entry name" value="Laminin_G"/>
</dbReference>
<dbReference type="PANTHER" id="PTHR15036">
    <property type="entry name" value="PIKACHURIN-LIKE PROTEIN"/>
    <property type="match status" value="1"/>
</dbReference>
<evidence type="ECO:0000259" key="7">
    <source>
        <dbReference type="PROSITE" id="PS50268"/>
    </source>
</evidence>
<dbReference type="Gene3D" id="2.60.120.200">
    <property type="match status" value="2"/>
</dbReference>
<feature type="domain" description="Laminin G" evidence="5">
    <location>
        <begin position="587"/>
        <end position="791"/>
    </location>
</feature>
<dbReference type="InterPro" id="IPR000742">
    <property type="entry name" value="EGF"/>
</dbReference>
<name>A0A158QWD7_MESCO</name>
<dbReference type="SUPFAM" id="SSF57196">
    <property type="entry name" value="EGF/Laminin"/>
    <property type="match status" value="1"/>
</dbReference>
<evidence type="ECO:0000256" key="1">
    <source>
        <dbReference type="ARBA" id="ARBA00023157"/>
    </source>
</evidence>
<keyword evidence="4" id="KW-1133">Transmembrane helix</keyword>
<dbReference type="OrthoDB" id="6079678at2759"/>
<sequence>MLSEDELAIITCTTSRECVESWVFARALEPFYDTYARRVARDSQDSVEPRNTSFACEKFESLDFFTASSPQSARVQLISRLSRDTLLDLLKDPATSPVPSPTLPSTSDGRVRWPIIVSVSDTRETSLTVTTTMTLTVITKGPMIPSDAQQGYHVADKSPADTPVTPKGIQAVDLDYPDQSASIIYSIGLQSAQILKLFKLTNQEQGKFDLELRTALNREEEGSSTFAVPIVAALSRLGRTATSTLTVTVTTDNPSAPSNGQGSLAVYVPSNTGAVPNLPIAYMPVGEQFPTDRSTRVFSFTPEDDNNLLFAVNDEGLLYLITASPPGERWLKAEVTTKFQPTLKTATSQLQVYVHWLPGSGLMNGLLFRISKATLLWFVRQSSPLEPTPRDRLVSAMSKQLGVSEEYITMFPVKSLGNNFDVFVGIHASPYEVPGRLIDTLINDVDLYNTALRGSDDTLQAEVATSIHGVSGPAVLKCDSEAASVSACGGRGCRSLLSAPTPPTTGSVASYGGLLPLVPGASTFGPQVRPSIDCWCNGDDPTPSTQAPTSCLDANACLNGGFCSELPGTQTTTCECQAGFSGPRCEQTQVYFNDGGYAWAPAIGGCTRLHIRFAFKTGASIERSGLLLYAGPISQSVSEMRSHDFIGLQLESGGRRLKLAYSLGSAGVRTAEFSSNARLDDTNWHEIDLLLTQTLGLDQVNGLEKPPNLQDCLFRLPYHVGTRRALNVGQWPLQLGGRKHADVSKALYPAELTTNSLPSGSSIRRVVVNGELWNLAQFNLGSNALPGPSVCLNSKGLDVCAPNGVCVEVNGSPRCQCNAGFQEKGLGCRPSAYSVELGPSPSYLELTAKTEWIDQPHTEVNSSFDVRLSNTRLEVVLNLGDFNALTASPARSQLNDGAWHHVHIHRSLSSIFVEIDGAAGKGHSAFLPINTASNFFKMSIGKKVLIGARRDLVPGAPSLADGEVRPASSSIGSTCLRDLRVNGAWYPLSQAEVTAAGTAGHVVSMKGYGDNLDSCSDLTACPADASCPGDLTCPSNCVQGEANRCFCLAVCSLFPCLNGGTCQPSSTDSRGFKCDCPTTHFGLFCEAEVMRAGLSVGAFTGIVIAIFAVLGLIIGVVVWRCYRKRTPPQLSPDKDLREHVMPYFEQADEIDTHSFDEGRLAFQHPPQMTQRVRTSTTSPGDARSTSFQQVLNAQLKTKPIEVPDYTLDYGYEGGNTSAEEDEVERDNYLDESEDSRMRSMSSSGFQDQLQPFGDTFDALDQLTDGAGSPMDAHRSPSYVRCQFQSVPFEESNVFAVNSPSYRLCDTPTSVSLTVALLRRPKDIVSPEKIKIPVIRQSFFQTIELHNYLRHHAFGST</sequence>
<feature type="disulfide bond" evidence="3">
    <location>
        <begin position="576"/>
        <end position="585"/>
    </location>
</feature>
<comment type="caution">
    <text evidence="3">Lacks conserved residue(s) required for the propagation of feature annotation.</text>
</comment>
<dbReference type="SMART" id="SM00282">
    <property type="entry name" value="LamG"/>
    <property type="match status" value="2"/>
</dbReference>
<dbReference type="CDD" id="cd00053">
    <property type="entry name" value="EGF"/>
    <property type="match status" value="1"/>
</dbReference>
<dbReference type="PROSITE" id="PS00022">
    <property type="entry name" value="EGF_1"/>
    <property type="match status" value="2"/>
</dbReference>
<evidence type="ECO:0000313" key="8">
    <source>
        <dbReference type="EMBL" id="VDD83997.1"/>
    </source>
</evidence>
<dbReference type="CDD" id="cd00110">
    <property type="entry name" value="LamG"/>
    <property type="match status" value="2"/>
</dbReference>
<dbReference type="InterPro" id="IPR050372">
    <property type="entry name" value="Neurexin-related_CASP"/>
</dbReference>
<dbReference type="Pfam" id="PF00008">
    <property type="entry name" value="EGF"/>
    <property type="match status" value="1"/>
</dbReference>
<organism evidence="8 9">
    <name type="scientific">Mesocestoides corti</name>
    <name type="common">Flatworm</name>
    <dbReference type="NCBI Taxonomy" id="53468"/>
    <lineage>
        <taxon>Eukaryota</taxon>
        <taxon>Metazoa</taxon>
        <taxon>Spiralia</taxon>
        <taxon>Lophotrochozoa</taxon>
        <taxon>Platyhelminthes</taxon>
        <taxon>Cestoda</taxon>
        <taxon>Eucestoda</taxon>
        <taxon>Cyclophyllidea</taxon>
        <taxon>Mesocestoididae</taxon>
        <taxon>Mesocestoides</taxon>
    </lineage>
</organism>
<dbReference type="SMART" id="SM00181">
    <property type="entry name" value="EGF"/>
    <property type="match status" value="3"/>
</dbReference>
<dbReference type="STRING" id="53468.A0A158QWD7"/>